<reference evidence="3 4" key="1">
    <citation type="journal article" date="2014" name="Nat. Commun.">
        <title>Molecular traces of alternative social organization in a termite genome.</title>
        <authorList>
            <person name="Terrapon N."/>
            <person name="Li C."/>
            <person name="Robertson H.M."/>
            <person name="Ji L."/>
            <person name="Meng X."/>
            <person name="Booth W."/>
            <person name="Chen Z."/>
            <person name="Childers C.P."/>
            <person name="Glastad K.M."/>
            <person name="Gokhale K."/>
            <person name="Gowin J."/>
            <person name="Gronenberg W."/>
            <person name="Hermansen R.A."/>
            <person name="Hu H."/>
            <person name="Hunt B.G."/>
            <person name="Huylmans A.K."/>
            <person name="Khalil S.M."/>
            <person name="Mitchell R.D."/>
            <person name="Munoz-Torres M.C."/>
            <person name="Mustard J.A."/>
            <person name="Pan H."/>
            <person name="Reese J.T."/>
            <person name="Scharf M.E."/>
            <person name="Sun F."/>
            <person name="Vogel H."/>
            <person name="Xiao J."/>
            <person name="Yang W."/>
            <person name="Yang Z."/>
            <person name="Yang Z."/>
            <person name="Zhou J."/>
            <person name="Zhu J."/>
            <person name="Brent C.S."/>
            <person name="Elsik C.G."/>
            <person name="Goodisman M.A."/>
            <person name="Liberles D.A."/>
            <person name="Roe R.M."/>
            <person name="Vargo E.L."/>
            <person name="Vilcinskas A."/>
            <person name="Wang J."/>
            <person name="Bornberg-Bauer E."/>
            <person name="Korb J."/>
            <person name="Zhang G."/>
            <person name="Liebig J."/>
        </authorList>
    </citation>
    <scope>NUCLEOTIDE SEQUENCE [LARGE SCALE GENOMIC DNA]</scope>
    <source>
        <tissue evidence="3">Whole organism</tissue>
    </source>
</reference>
<dbReference type="OMA" id="KHHWMTL"/>
<dbReference type="GO" id="GO:0005886">
    <property type="term" value="C:plasma membrane"/>
    <property type="evidence" value="ECO:0007669"/>
    <property type="project" value="TreeGrafter"/>
</dbReference>
<dbReference type="Proteomes" id="UP000027135">
    <property type="component" value="Unassembled WGS sequence"/>
</dbReference>
<proteinExistence type="predicted"/>
<dbReference type="InterPro" id="IPR030395">
    <property type="entry name" value="GP_PDE_dom"/>
</dbReference>
<dbReference type="GO" id="GO:0008889">
    <property type="term" value="F:glycerophosphodiester phosphodiesterase activity"/>
    <property type="evidence" value="ECO:0007669"/>
    <property type="project" value="TreeGrafter"/>
</dbReference>
<dbReference type="GO" id="GO:0070291">
    <property type="term" value="P:N-acylethanolamine metabolic process"/>
    <property type="evidence" value="ECO:0007669"/>
    <property type="project" value="TreeGrafter"/>
</dbReference>
<accession>A0A067R7U7</accession>
<keyword evidence="1" id="KW-0472">Membrane</keyword>
<feature type="transmembrane region" description="Helical" evidence="1">
    <location>
        <begin position="29"/>
        <end position="55"/>
    </location>
</feature>
<dbReference type="GO" id="GO:0006644">
    <property type="term" value="P:phospholipid metabolic process"/>
    <property type="evidence" value="ECO:0007669"/>
    <property type="project" value="TreeGrafter"/>
</dbReference>
<keyword evidence="4" id="KW-1185">Reference proteome</keyword>
<dbReference type="Gene3D" id="3.20.20.190">
    <property type="entry name" value="Phosphatidylinositol (PI) phosphodiesterase"/>
    <property type="match status" value="1"/>
</dbReference>
<protein>
    <submittedName>
        <fullName evidence="3">Glycerophosphodiester phosphodiesterase 1</fullName>
    </submittedName>
</protein>
<keyword evidence="1" id="KW-1133">Transmembrane helix</keyword>
<dbReference type="GO" id="GO:0006580">
    <property type="term" value="P:ethanolamine metabolic process"/>
    <property type="evidence" value="ECO:0007669"/>
    <property type="project" value="TreeGrafter"/>
</dbReference>
<gene>
    <name evidence="3" type="ORF">L798_11610</name>
</gene>
<keyword evidence="1" id="KW-0812">Transmembrane</keyword>
<dbReference type="InParanoid" id="A0A067R7U7"/>
<organism evidence="3 4">
    <name type="scientific">Zootermopsis nevadensis</name>
    <name type="common">Dampwood termite</name>
    <dbReference type="NCBI Taxonomy" id="136037"/>
    <lineage>
        <taxon>Eukaryota</taxon>
        <taxon>Metazoa</taxon>
        <taxon>Ecdysozoa</taxon>
        <taxon>Arthropoda</taxon>
        <taxon>Hexapoda</taxon>
        <taxon>Insecta</taxon>
        <taxon>Pterygota</taxon>
        <taxon>Neoptera</taxon>
        <taxon>Polyneoptera</taxon>
        <taxon>Dictyoptera</taxon>
        <taxon>Blattodea</taxon>
        <taxon>Blattoidea</taxon>
        <taxon>Termitoidae</taxon>
        <taxon>Termopsidae</taxon>
        <taxon>Zootermopsis</taxon>
    </lineage>
</organism>
<sequence length="369" mass="41937">MCCGYVNNMAAIVNVIWSSVKASFYIYGFWFYFSEILCLAVPTASVGALLIFILVHIGRIPPPDPATVEEILGQDPLLQERDDKKKDCQDGAYIMKSIAHRGAALDAPENSITAFRQAKQKGMTAVEFDVALTRDKIPIVFHDDTVDRMTEATGRIKNMTWEELKQLDISEKHPMRHKYGGERIPLFEDAVKECLDLGLRMFIDLKGDDLKLVSVIHNAYKHHKEMYTRAIVSSFSPLLIYMIRRGDPCITSSLAWRPHVYASSSYSGVEGEGLPRYKSLPHILAARSADAVNKWAYDNFYHHMLGLSVVLLHKDTVTSEVVRLWKERGLRVMPWTVNMPLEKQYFTRILKVTYLTDTLIGETDGPKFS</sequence>
<dbReference type="PANTHER" id="PTHR46320">
    <property type="entry name" value="GLYCEROPHOSPHODIESTER PHOSPHODIESTERASE 1"/>
    <property type="match status" value="1"/>
</dbReference>
<dbReference type="CDD" id="cd08573">
    <property type="entry name" value="GDPD_GDE1"/>
    <property type="match status" value="1"/>
</dbReference>
<dbReference type="FunCoup" id="A0A067R7U7">
    <property type="interactions" value="266"/>
</dbReference>
<dbReference type="PROSITE" id="PS51704">
    <property type="entry name" value="GP_PDE"/>
    <property type="match status" value="1"/>
</dbReference>
<dbReference type="Pfam" id="PF03009">
    <property type="entry name" value="GDPD"/>
    <property type="match status" value="1"/>
</dbReference>
<name>A0A067R7U7_ZOONE</name>
<dbReference type="STRING" id="136037.A0A067R7U7"/>
<dbReference type="PANTHER" id="PTHR46320:SF1">
    <property type="entry name" value="GLYCEROPHOSPHODIESTER PHOSPHODIESTERASE 1"/>
    <property type="match status" value="1"/>
</dbReference>
<dbReference type="eggNOG" id="KOG2258">
    <property type="taxonomic scope" value="Eukaryota"/>
</dbReference>
<dbReference type="AlphaFoldDB" id="A0A067R7U7"/>
<feature type="domain" description="GP-PDE" evidence="2">
    <location>
        <begin position="95"/>
        <end position="369"/>
    </location>
</feature>
<evidence type="ECO:0000256" key="1">
    <source>
        <dbReference type="SAM" id="Phobius"/>
    </source>
</evidence>
<evidence type="ECO:0000313" key="3">
    <source>
        <dbReference type="EMBL" id="KDR14441.1"/>
    </source>
</evidence>
<dbReference type="OrthoDB" id="197419at2759"/>
<dbReference type="EMBL" id="KK852879">
    <property type="protein sequence ID" value="KDR14441.1"/>
    <property type="molecule type" value="Genomic_DNA"/>
</dbReference>
<dbReference type="SUPFAM" id="SSF51695">
    <property type="entry name" value="PLC-like phosphodiesterases"/>
    <property type="match status" value="1"/>
</dbReference>
<evidence type="ECO:0000259" key="2">
    <source>
        <dbReference type="PROSITE" id="PS51704"/>
    </source>
</evidence>
<evidence type="ECO:0000313" key="4">
    <source>
        <dbReference type="Proteomes" id="UP000027135"/>
    </source>
</evidence>
<dbReference type="InterPro" id="IPR017946">
    <property type="entry name" value="PLC-like_Pdiesterase_TIM-brl"/>
</dbReference>